<evidence type="ECO:0000256" key="1">
    <source>
        <dbReference type="SAM" id="MobiDB-lite"/>
    </source>
</evidence>
<evidence type="ECO:0000313" key="2">
    <source>
        <dbReference type="EMBL" id="CAK8671775.1"/>
    </source>
</evidence>
<feature type="region of interest" description="Disordered" evidence="1">
    <location>
        <begin position="56"/>
        <end position="77"/>
    </location>
</feature>
<keyword evidence="3" id="KW-1185">Reference proteome</keyword>
<dbReference type="Proteomes" id="UP001642483">
    <property type="component" value="Unassembled WGS sequence"/>
</dbReference>
<protein>
    <submittedName>
        <fullName evidence="2">Uncharacterized protein</fullName>
    </submittedName>
</protein>
<name>A0ABP0F037_CLALP</name>
<gene>
    <name evidence="2" type="ORF">CVLEPA_LOCUS814</name>
</gene>
<proteinExistence type="predicted"/>
<dbReference type="EMBL" id="CAWYQH010000001">
    <property type="protein sequence ID" value="CAK8671775.1"/>
    <property type="molecule type" value="Genomic_DNA"/>
</dbReference>
<evidence type="ECO:0000313" key="3">
    <source>
        <dbReference type="Proteomes" id="UP001642483"/>
    </source>
</evidence>
<feature type="compositionally biased region" description="Polar residues" evidence="1">
    <location>
        <begin position="56"/>
        <end position="70"/>
    </location>
</feature>
<comment type="caution">
    <text evidence="2">The sequence shown here is derived from an EMBL/GenBank/DDBJ whole genome shotgun (WGS) entry which is preliminary data.</text>
</comment>
<sequence length="77" mass="8375">MMKKNPSPTADGRSTYRAGIRSAKASTATFLVPLMVTTPTHQPQFYWKGLTKRGSTAGQRLSTQSTSHTLAAQRGIH</sequence>
<accession>A0ABP0F037</accession>
<organism evidence="2 3">
    <name type="scientific">Clavelina lepadiformis</name>
    <name type="common">Light-bulb sea squirt</name>
    <name type="synonym">Ascidia lepadiformis</name>
    <dbReference type="NCBI Taxonomy" id="159417"/>
    <lineage>
        <taxon>Eukaryota</taxon>
        <taxon>Metazoa</taxon>
        <taxon>Chordata</taxon>
        <taxon>Tunicata</taxon>
        <taxon>Ascidiacea</taxon>
        <taxon>Aplousobranchia</taxon>
        <taxon>Clavelinidae</taxon>
        <taxon>Clavelina</taxon>
    </lineage>
</organism>
<reference evidence="2 3" key="1">
    <citation type="submission" date="2024-02" db="EMBL/GenBank/DDBJ databases">
        <authorList>
            <person name="Daric V."/>
            <person name="Darras S."/>
        </authorList>
    </citation>
    <scope>NUCLEOTIDE SEQUENCE [LARGE SCALE GENOMIC DNA]</scope>
</reference>